<feature type="region of interest" description="Disordered" evidence="6">
    <location>
        <begin position="192"/>
        <end position="216"/>
    </location>
</feature>
<feature type="domain" description="Thioredoxin" evidence="8">
    <location>
        <begin position="102"/>
        <end position="216"/>
    </location>
</feature>
<dbReference type="SUPFAM" id="SSF52833">
    <property type="entry name" value="Thioredoxin-like"/>
    <property type="match status" value="1"/>
</dbReference>
<sequence length="216" mass="21432">MRRPGQGDPGHQGDPGDQDGQGAPGDPAAGSAGPRPLSAGWRRMRARTAVLAGLAAAAGCVLAAVCTGAGGGSGADAGSGAGAPAGQAGAIRAAAAATVVDSGARAAAPALAGDDLDGTPVSLAEFRGHVVVLNVWGSWCAPCRAEADDLERLSLQTRADGVRFLGINTRDRDRAAAQSFVRAHGLGFPSLHDPTGNSCSASRPRSSTRRPSPRPS</sequence>
<comment type="subcellular location">
    <subcellularLocation>
        <location evidence="1">Cell envelope</location>
    </subcellularLocation>
</comment>
<keyword evidence="10" id="KW-1185">Reference proteome</keyword>
<dbReference type="PROSITE" id="PS51352">
    <property type="entry name" value="THIOREDOXIN_2"/>
    <property type="match status" value="1"/>
</dbReference>
<evidence type="ECO:0000256" key="4">
    <source>
        <dbReference type="ARBA" id="ARBA00023157"/>
    </source>
</evidence>
<name>A0ABU8UEB4_9ACTN</name>
<dbReference type="Proteomes" id="UP001382904">
    <property type="component" value="Unassembled WGS sequence"/>
</dbReference>
<keyword evidence="7" id="KW-0812">Transmembrane</keyword>
<keyword evidence="4" id="KW-1015">Disulfide bond</keyword>
<dbReference type="Gene3D" id="3.40.30.10">
    <property type="entry name" value="Glutaredoxin"/>
    <property type="match status" value="1"/>
</dbReference>
<proteinExistence type="predicted"/>
<dbReference type="InterPro" id="IPR050553">
    <property type="entry name" value="Thioredoxin_ResA/DsbE_sf"/>
</dbReference>
<comment type="caution">
    <text evidence="9">The sequence shown here is derived from an EMBL/GenBank/DDBJ whole genome shotgun (WGS) entry which is preliminary data.</text>
</comment>
<reference evidence="9 10" key="1">
    <citation type="submission" date="2024-03" db="EMBL/GenBank/DDBJ databases">
        <title>Novel Streptomyces species of biotechnological and ecological value are a feature of Machair soil.</title>
        <authorList>
            <person name="Prole J.R."/>
            <person name="Goodfellow M."/>
            <person name="Allenby N."/>
            <person name="Ward A.C."/>
        </authorList>
    </citation>
    <scope>NUCLEOTIDE SEQUENCE [LARGE SCALE GENOMIC DNA]</scope>
    <source>
        <strain evidence="9 10">MS1.HAVA.3</strain>
    </source>
</reference>
<feature type="transmembrane region" description="Helical" evidence="7">
    <location>
        <begin position="49"/>
        <end position="70"/>
    </location>
</feature>
<keyword evidence="3" id="KW-0735">Signal-anchor</keyword>
<evidence type="ECO:0000256" key="3">
    <source>
        <dbReference type="ARBA" id="ARBA00022968"/>
    </source>
</evidence>
<keyword evidence="7" id="KW-1133">Transmembrane helix</keyword>
<dbReference type="InterPro" id="IPR000866">
    <property type="entry name" value="AhpC/TSA"/>
</dbReference>
<dbReference type="PROSITE" id="PS00194">
    <property type="entry name" value="THIOREDOXIN_1"/>
    <property type="match status" value="1"/>
</dbReference>
<dbReference type="CDD" id="cd02966">
    <property type="entry name" value="TlpA_like_family"/>
    <property type="match status" value="1"/>
</dbReference>
<organism evidence="9 10">
    <name type="scientific">Streptomyces caledonius</name>
    <dbReference type="NCBI Taxonomy" id="3134107"/>
    <lineage>
        <taxon>Bacteria</taxon>
        <taxon>Bacillati</taxon>
        <taxon>Actinomycetota</taxon>
        <taxon>Actinomycetes</taxon>
        <taxon>Kitasatosporales</taxon>
        <taxon>Streptomycetaceae</taxon>
        <taxon>Streptomyces</taxon>
    </lineage>
</organism>
<protein>
    <submittedName>
        <fullName evidence="9">TlpA disulfide reductase family protein</fullName>
    </submittedName>
</protein>
<dbReference type="EMBL" id="JBBKAM010000004">
    <property type="protein sequence ID" value="MEJ8646246.1"/>
    <property type="molecule type" value="Genomic_DNA"/>
</dbReference>
<feature type="compositionally biased region" description="Low complexity" evidence="6">
    <location>
        <begin position="18"/>
        <end position="34"/>
    </location>
</feature>
<dbReference type="InterPro" id="IPR036249">
    <property type="entry name" value="Thioredoxin-like_sf"/>
</dbReference>
<gene>
    <name evidence="9" type="ORF">WKI68_43380</name>
</gene>
<keyword evidence="5" id="KW-0676">Redox-active center</keyword>
<evidence type="ECO:0000256" key="7">
    <source>
        <dbReference type="SAM" id="Phobius"/>
    </source>
</evidence>
<evidence type="ECO:0000313" key="9">
    <source>
        <dbReference type="EMBL" id="MEJ8646246.1"/>
    </source>
</evidence>
<evidence type="ECO:0000256" key="2">
    <source>
        <dbReference type="ARBA" id="ARBA00022748"/>
    </source>
</evidence>
<evidence type="ECO:0000256" key="6">
    <source>
        <dbReference type="SAM" id="MobiDB-lite"/>
    </source>
</evidence>
<dbReference type="InterPro" id="IPR013766">
    <property type="entry name" value="Thioredoxin_domain"/>
</dbReference>
<dbReference type="Pfam" id="PF00578">
    <property type="entry name" value="AhpC-TSA"/>
    <property type="match status" value="1"/>
</dbReference>
<feature type="compositionally biased region" description="Basic residues" evidence="6">
    <location>
        <begin position="206"/>
        <end position="216"/>
    </location>
</feature>
<keyword evidence="7" id="KW-0472">Membrane</keyword>
<dbReference type="PANTHER" id="PTHR42852:SF6">
    <property type="entry name" value="THIOL:DISULFIDE INTERCHANGE PROTEIN DSBE"/>
    <property type="match status" value="1"/>
</dbReference>
<evidence type="ECO:0000256" key="5">
    <source>
        <dbReference type="ARBA" id="ARBA00023284"/>
    </source>
</evidence>
<accession>A0ABU8UEB4</accession>
<feature type="region of interest" description="Disordered" evidence="6">
    <location>
        <begin position="1"/>
        <end position="38"/>
    </location>
</feature>
<keyword evidence="2" id="KW-0201">Cytochrome c-type biogenesis</keyword>
<dbReference type="PANTHER" id="PTHR42852">
    <property type="entry name" value="THIOL:DISULFIDE INTERCHANGE PROTEIN DSBE"/>
    <property type="match status" value="1"/>
</dbReference>
<dbReference type="InterPro" id="IPR017937">
    <property type="entry name" value="Thioredoxin_CS"/>
</dbReference>
<evidence type="ECO:0000259" key="8">
    <source>
        <dbReference type="PROSITE" id="PS51352"/>
    </source>
</evidence>
<evidence type="ECO:0000256" key="1">
    <source>
        <dbReference type="ARBA" id="ARBA00004196"/>
    </source>
</evidence>
<evidence type="ECO:0000313" key="10">
    <source>
        <dbReference type="Proteomes" id="UP001382904"/>
    </source>
</evidence>